<gene>
    <name evidence="3" type="ORF">L6773_04860</name>
</gene>
<sequence length="283" mass="32505">MIQFLNKPYPFEYSVKKYTWITIGTTLFVTFFLFFFQPFGLYVFDGLNLFIISLEFGLATGAVMAVSYFLVIPLFPNFFNEENWTVIKHICWVVMLLINIAIANTLLMYLLDLGSISWRAILISLGQVMALGIIITTIIVSLDYLRHFKENQKEAQKISAHPDLKSDSNKTISLFSENDKEQLHLKTEELLYLTSADNYVEVVYQSGKKITQKLLRGTLQRAEEKIDQPGIIRCHRSYIVNLHQVVAVDGNAQGYELNLRGLDKPIPVSRSYKKDVIRFLKGT</sequence>
<dbReference type="SMART" id="SM00850">
    <property type="entry name" value="LytTR"/>
    <property type="match status" value="1"/>
</dbReference>
<organism evidence="3 4">
    <name type="scientific">Rhodohalobacter sulfatireducens</name>
    <dbReference type="NCBI Taxonomy" id="2911366"/>
    <lineage>
        <taxon>Bacteria</taxon>
        <taxon>Pseudomonadati</taxon>
        <taxon>Balneolota</taxon>
        <taxon>Balneolia</taxon>
        <taxon>Balneolales</taxon>
        <taxon>Balneolaceae</taxon>
        <taxon>Rhodohalobacter</taxon>
    </lineage>
</organism>
<dbReference type="InterPro" id="IPR046947">
    <property type="entry name" value="LytR-like"/>
</dbReference>
<reference evidence="3" key="1">
    <citation type="submission" date="2022-01" db="EMBL/GenBank/DDBJ databases">
        <authorList>
            <person name="Wang Y."/>
        </authorList>
    </citation>
    <scope>NUCLEOTIDE SEQUENCE</scope>
    <source>
        <strain evidence="3">WB101</strain>
    </source>
</reference>
<feature type="transmembrane region" description="Helical" evidence="1">
    <location>
        <begin position="20"/>
        <end position="44"/>
    </location>
</feature>
<dbReference type="Gene3D" id="2.40.50.1020">
    <property type="entry name" value="LytTr DNA-binding domain"/>
    <property type="match status" value="1"/>
</dbReference>
<feature type="transmembrane region" description="Helical" evidence="1">
    <location>
        <begin position="116"/>
        <end position="145"/>
    </location>
</feature>
<comment type="caution">
    <text evidence="3">The sequence shown here is derived from an EMBL/GenBank/DDBJ whole genome shotgun (WGS) entry which is preliminary data.</text>
</comment>
<dbReference type="Pfam" id="PF04397">
    <property type="entry name" value="LytTR"/>
    <property type="match status" value="1"/>
</dbReference>
<accession>A0ABS9KAK4</accession>
<dbReference type="PANTHER" id="PTHR37299">
    <property type="entry name" value="TRANSCRIPTIONAL REGULATOR-RELATED"/>
    <property type="match status" value="1"/>
</dbReference>
<keyword evidence="1" id="KW-1133">Transmembrane helix</keyword>
<dbReference type="RefSeq" id="WP_237852725.1">
    <property type="nucleotide sequence ID" value="NZ_JAKLWS010000004.1"/>
</dbReference>
<dbReference type="PANTHER" id="PTHR37299:SF1">
    <property type="entry name" value="STAGE 0 SPORULATION PROTEIN A HOMOLOG"/>
    <property type="match status" value="1"/>
</dbReference>
<evidence type="ECO:0000313" key="3">
    <source>
        <dbReference type="EMBL" id="MCG2587882.1"/>
    </source>
</evidence>
<keyword evidence="1" id="KW-0472">Membrane</keyword>
<evidence type="ECO:0000313" key="4">
    <source>
        <dbReference type="Proteomes" id="UP001165366"/>
    </source>
</evidence>
<evidence type="ECO:0000256" key="1">
    <source>
        <dbReference type="SAM" id="Phobius"/>
    </source>
</evidence>
<proteinExistence type="predicted"/>
<dbReference type="PROSITE" id="PS50930">
    <property type="entry name" value="HTH_LYTTR"/>
    <property type="match status" value="1"/>
</dbReference>
<feature type="transmembrane region" description="Helical" evidence="1">
    <location>
        <begin position="56"/>
        <end position="78"/>
    </location>
</feature>
<dbReference type="InterPro" id="IPR007492">
    <property type="entry name" value="LytTR_DNA-bd_dom"/>
</dbReference>
<dbReference type="EMBL" id="JAKLWS010000004">
    <property type="protein sequence ID" value="MCG2587882.1"/>
    <property type="molecule type" value="Genomic_DNA"/>
</dbReference>
<keyword evidence="1" id="KW-0812">Transmembrane</keyword>
<evidence type="ECO:0000259" key="2">
    <source>
        <dbReference type="PROSITE" id="PS50930"/>
    </source>
</evidence>
<reference evidence="3" key="2">
    <citation type="submission" date="2024-05" db="EMBL/GenBank/DDBJ databases">
        <title>Rhodohalobacter halophilus gen. nov., sp. nov., a moderately halophilic member of the family Balneolaceae.</title>
        <authorList>
            <person name="Xia J."/>
        </authorList>
    </citation>
    <scope>NUCLEOTIDE SEQUENCE</scope>
    <source>
        <strain evidence="3">WB101</strain>
    </source>
</reference>
<keyword evidence="4" id="KW-1185">Reference proteome</keyword>
<feature type="domain" description="HTH LytTR-type" evidence="2">
    <location>
        <begin position="185"/>
        <end position="282"/>
    </location>
</feature>
<protein>
    <submittedName>
        <fullName evidence="3">LytTR family transcriptional regulator</fullName>
    </submittedName>
</protein>
<name>A0ABS9KAK4_9BACT</name>
<dbReference type="Proteomes" id="UP001165366">
    <property type="component" value="Unassembled WGS sequence"/>
</dbReference>
<feature type="transmembrane region" description="Helical" evidence="1">
    <location>
        <begin position="90"/>
        <end position="110"/>
    </location>
</feature>